<organism evidence="5 7">
    <name type="scientific">Leptospira perolatii</name>
    <dbReference type="NCBI Taxonomy" id="2023191"/>
    <lineage>
        <taxon>Bacteria</taxon>
        <taxon>Pseudomonadati</taxon>
        <taxon>Spirochaetota</taxon>
        <taxon>Spirochaetia</taxon>
        <taxon>Leptospirales</taxon>
        <taxon>Leptospiraceae</taxon>
        <taxon>Leptospira</taxon>
    </lineage>
</organism>
<reference evidence="6 7" key="1">
    <citation type="submission" date="2017-07" db="EMBL/GenBank/DDBJ databases">
        <title>Leptospira spp. isolated from tropical soils.</title>
        <authorList>
            <person name="Thibeaux R."/>
            <person name="Iraola G."/>
            <person name="Ferres I."/>
            <person name="Bierque E."/>
            <person name="Girault D."/>
            <person name="Soupe-Gilbert M.-E."/>
            <person name="Picardeau M."/>
            <person name="Goarant C."/>
        </authorList>
    </citation>
    <scope>NUCLEOTIDE SEQUENCE [LARGE SCALE GENOMIC DNA]</scope>
    <source>
        <strain evidence="5 7">FH1-B-B1</strain>
        <strain evidence="4 6">FH1-B-C1</strain>
    </source>
</reference>
<evidence type="ECO:0000313" key="6">
    <source>
        <dbReference type="Proteomes" id="UP000231962"/>
    </source>
</evidence>
<feature type="region of interest" description="Disordered" evidence="1">
    <location>
        <begin position="27"/>
        <end position="91"/>
    </location>
</feature>
<feature type="chain" id="PRO_5014851476" description="DUF4349 domain-containing protein" evidence="2">
    <location>
        <begin position="23"/>
        <end position="425"/>
    </location>
</feature>
<comment type="caution">
    <text evidence="5">The sequence shown here is derived from an EMBL/GenBank/DDBJ whole genome shotgun (WGS) entry which is preliminary data.</text>
</comment>
<sequence length="425" mass="47532">MKKLVVTSTFLVSLALLVQCSASPLFREKYSEESSPEGVSDSTGSSRGGYYKPGADSRKRATSADGKASSKGRNIDALTTDGEAPPPPKPKEKERLVIYMGELTIVVSDPESVLDKVTKATVQLGGFIEKAESSIEDRRMRIVVRVPVKDFDKALLQFAKYGDVISRNISASDVTKEFQDTSTRLKSSEKARDRLYVLLKRTASVQERVKILKEIVRLTEEIDGLVARISYLRTRADLSTITLLLQTKPAERLDLFEPSPFAWISSISPTSRTLRSTGRFTLEIPKGFFDYADDFLPGLFSEPKSDILAVAPDNTRIRVGMTENYPSGDLTFWGKALEIEMKRRGFKIVESKPNFGKQSARFMKVEIRNGLDINYYFLLVHVSGKRIHVAEAFFPTADSLKQHEASVMQSFQTLEMSDPILSWAL</sequence>
<evidence type="ECO:0000313" key="5">
    <source>
        <dbReference type="EMBL" id="PJZ74399.1"/>
    </source>
</evidence>
<dbReference type="AlphaFoldDB" id="A0A2M9ZR07"/>
<protein>
    <recommendedName>
        <fullName evidence="3">DUF4349 domain-containing protein</fullName>
    </recommendedName>
</protein>
<keyword evidence="2" id="KW-0732">Signal</keyword>
<feature type="signal peptide" evidence="2">
    <location>
        <begin position="1"/>
        <end position="22"/>
    </location>
</feature>
<proteinExistence type="predicted"/>
<dbReference type="RefSeq" id="WP_100713131.1">
    <property type="nucleotide sequence ID" value="NZ_NPDY01000003.1"/>
</dbReference>
<accession>A0A2M9ZR07</accession>
<evidence type="ECO:0000259" key="3">
    <source>
        <dbReference type="Pfam" id="PF14257"/>
    </source>
</evidence>
<dbReference type="Pfam" id="PF14257">
    <property type="entry name" value="DUF4349"/>
    <property type="match status" value="1"/>
</dbReference>
<keyword evidence="6" id="KW-1185">Reference proteome</keyword>
<dbReference type="Proteomes" id="UP000231990">
    <property type="component" value="Unassembled WGS sequence"/>
</dbReference>
<name>A0A2M9ZR07_9LEPT</name>
<gene>
    <name evidence="4" type="ORF">CH360_06145</name>
    <name evidence="5" type="ORF">CH373_05725</name>
</gene>
<dbReference type="EMBL" id="NPDZ01000002">
    <property type="protein sequence ID" value="PJZ74399.1"/>
    <property type="molecule type" value="Genomic_DNA"/>
</dbReference>
<dbReference type="OrthoDB" id="5381491at2"/>
<evidence type="ECO:0000313" key="4">
    <source>
        <dbReference type="EMBL" id="PJZ70563.1"/>
    </source>
</evidence>
<dbReference type="EMBL" id="NPDY01000003">
    <property type="protein sequence ID" value="PJZ70563.1"/>
    <property type="molecule type" value="Genomic_DNA"/>
</dbReference>
<evidence type="ECO:0000256" key="2">
    <source>
        <dbReference type="SAM" id="SignalP"/>
    </source>
</evidence>
<feature type="domain" description="DUF4349" evidence="3">
    <location>
        <begin position="95"/>
        <end position="251"/>
    </location>
</feature>
<evidence type="ECO:0000313" key="7">
    <source>
        <dbReference type="Proteomes" id="UP000231990"/>
    </source>
</evidence>
<evidence type="ECO:0000256" key="1">
    <source>
        <dbReference type="SAM" id="MobiDB-lite"/>
    </source>
</evidence>
<dbReference type="Proteomes" id="UP000231962">
    <property type="component" value="Unassembled WGS sequence"/>
</dbReference>
<dbReference type="InterPro" id="IPR025645">
    <property type="entry name" value="DUF4349"/>
</dbReference>